<reference evidence="2 3" key="1">
    <citation type="submission" date="2020-05" db="EMBL/GenBank/DDBJ databases">
        <title>Identification and distribution of gene clusters putatively required for synthesis of sphingolipid metabolism inhibitors in phylogenetically diverse species of the filamentous fungus Fusarium.</title>
        <authorList>
            <person name="Kim H.-S."/>
            <person name="Busman M."/>
            <person name="Brown D.W."/>
            <person name="Divon H."/>
            <person name="Uhlig S."/>
            <person name="Proctor R.H."/>
        </authorList>
    </citation>
    <scope>NUCLEOTIDE SEQUENCE [LARGE SCALE GENOMIC DNA]</scope>
    <source>
        <strain evidence="2 3">NRRL 20693</strain>
    </source>
</reference>
<feature type="compositionally biased region" description="Polar residues" evidence="1">
    <location>
        <begin position="84"/>
        <end position="95"/>
    </location>
</feature>
<accession>A0A8H5TF61</accession>
<dbReference type="AlphaFoldDB" id="A0A8H5TF61"/>
<proteinExistence type="predicted"/>
<sequence length="115" mass="12627">MSPAKDDSAASTAMGNVGNDEVDRSQDSAVSRKQKRLGRRQTLSFQAEMSFGQSTSEENGKKKDEAQNIVCCSLKAYSEATKSGLTPNVYQTPPVGNSAFPEQDEPSWRVRFLDF</sequence>
<keyword evidence="3" id="KW-1185">Reference proteome</keyword>
<evidence type="ECO:0000256" key="1">
    <source>
        <dbReference type="SAM" id="MobiDB-lite"/>
    </source>
</evidence>
<dbReference type="OrthoDB" id="5096019at2759"/>
<comment type="caution">
    <text evidence="2">The sequence shown here is derived from an EMBL/GenBank/DDBJ whole genome shotgun (WGS) entry which is preliminary data.</text>
</comment>
<protein>
    <submittedName>
        <fullName evidence="2">Uncharacterized protein</fullName>
    </submittedName>
</protein>
<evidence type="ECO:0000313" key="3">
    <source>
        <dbReference type="Proteomes" id="UP000567885"/>
    </source>
</evidence>
<dbReference type="EMBL" id="JAAGWQ010000095">
    <property type="protein sequence ID" value="KAF5668160.1"/>
    <property type="molecule type" value="Genomic_DNA"/>
</dbReference>
<dbReference type="Proteomes" id="UP000567885">
    <property type="component" value="Unassembled WGS sequence"/>
</dbReference>
<feature type="region of interest" description="Disordered" evidence="1">
    <location>
        <begin position="1"/>
        <end position="65"/>
    </location>
</feature>
<feature type="compositionally biased region" description="Polar residues" evidence="1">
    <location>
        <begin position="41"/>
        <end position="57"/>
    </location>
</feature>
<name>A0A8H5TF61_FUSHE</name>
<organism evidence="2 3">
    <name type="scientific">Fusarium heterosporum</name>
    <dbReference type="NCBI Taxonomy" id="42747"/>
    <lineage>
        <taxon>Eukaryota</taxon>
        <taxon>Fungi</taxon>
        <taxon>Dikarya</taxon>
        <taxon>Ascomycota</taxon>
        <taxon>Pezizomycotina</taxon>
        <taxon>Sordariomycetes</taxon>
        <taxon>Hypocreomycetidae</taxon>
        <taxon>Hypocreales</taxon>
        <taxon>Nectriaceae</taxon>
        <taxon>Fusarium</taxon>
        <taxon>Fusarium heterosporum species complex</taxon>
    </lineage>
</organism>
<evidence type="ECO:0000313" key="2">
    <source>
        <dbReference type="EMBL" id="KAF5668160.1"/>
    </source>
</evidence>
<gene>
    <name evidence="2" type="ORF">FHETE_5426</name>
</gene>
<feature type="region of interest" description="Disordered" evidence="1">
    <location>
        <begin position="84"/>
        <end position="103"/>
    </location>
</feature>